<keyword evidence="1" id="KW-0472">Membrane</keyword>
<evidence type="ECO:0000313" key="3">
    <source>
        <dbReference type="Proteomes" id="UP000036277"/>
    </source>
</evidence>
<dbReference type="EMBL" id="LFCV01000130">
    <property type="protein sequence ID" value="KMJ43974.1"/>
    <property type="molecule type" value="Genomic_DNA"/>
</dbReference>
<dbReference type="Pfam" id="PF09933">
    <property type="entry name" value="DUF2165"/>
    <property type="match status" value="1"/>
</dbReference>
<keyword evidence="1" id="KW-1133">Transmembrane helix</keyword>
<dbReference type="PATRIC" id="fig|880157.4.peg.3620"/>
<name>A0A0J5FPE2_9GAMM</name>
<feature type="transmembrane region" description="Helical" evidence="1">
    <location>
        <begin position="72"/>
        <end position="95"/>
    </location>
</feature>
<feature type="transmembrane region" description="Helical" evidence="1">
    <location>
        <begin position="6"/>
        <end position="27"/>
    </location>
</feature>
<accession>A0A0J5FPE2</accession>
<dbReference type="RefSeq" id="WP_047964530.1">
    <property type="nucleotide sequence ID" value="NZ_CAWMBG010000130.1"/>
</dbReference>
<evidence type="ECO:0000313" key="2">
    <source>
        <dbReference type="EMBL" id="KMJ43974.1"/>
    </source>
</evidence>
<dbReference type="OrthoDB" id="4230235at2"/>
<dbReference type="InterPro" id="IPR018681">
    <property type="entry name" value="DUF2165_transmembrane"/>
</dbReference>
<dbReference type="Proteomes" id="UP000036277">
    <property type="component" value="Unassembled WGS sequence"/>
</dbReference>
<evidence type="ECO:0000256" key="1">
    <source>
        <dbReference type="SAM" id="Phobius"/>
    </source>
</evidence>
<comment type="caution">
    <text evidence="2">The sequence shown here is derived from an EMBL/GenBank/DDBJ whole genome shotgun (WGS) entry which is preliminary data.</text>
</comment>
<organism evidence="2 3">
    <name type="scientific">Xenorhabdus khoisanae</name>
    <dbReference type="NCBI Taxonomy" id="880157"/>
    <lineage>
        <taxon>Bacteria</taxon>
        <taxon>Pseudomonadati</taxon>
        <taxon>Pseudomonadota</taxon>
        <taxon>Gammaproteobacteria</taxon>
        <taxon>Enterobacterales</taxon>
        <taxon>Morganellaceae</taxon>
        <taxon>Xenorhabdus</taxon>
    </lineage>
</organism>
<proteinExistence type="predicted"/>
<sequence>MDPVTGINLFKALHAFGIAGWATIAMINNGRSFTMTAGTVGRMMSMELLKQEPPVNTPLLSRATTSRVIHRAALTVIVVLQILTAISMWISGYLLLMKTASHPETLLWLNVGIICFATCAFILLLGGLWYGYWIRQEGLQITHIAIVIWSIAAFLLFHSNLASGLTGDI</sequence>
<keyword evidence="3" id="KW-1185">Reference proteome</keyword>
<reference evidence="2 3" key="1">
    <citation type="submission" date="2015-06" db="EMBL/GenBank/DDBJ databases">
        <title>Draft Whole-Genome Sequence of the Entomopathogenic Bacterium Xenorhabdus khoisanae.</title>
        <authorList>
            <person name="Naidoo S."/>
            <person name="Featherston J."/>
            <person name="Gray V.M."/>
        </authorList>
    </citation>
    <scope>NUCLEOTIDE SEQUENCE [LARGE SCALE GENOMIC DNA]</scope>
    <source>
        <strain evidence="2 3">MCB</strain>
    </source>
</reference>
<protein>
    <submittedName>
        <fullName evidence="2">Membrane protein</fullName>
    </submittedName>
</protein>
<feature type="transmembrane region" description="Helical" evidence="1">
    <location>
        <begin position="107"/>
        <end position="132"/>
    </location>
</feature>
<keyword evidence="1" id="KW-0812">Transmembrane</keyword>
<feature type="transmembrane region" description="Helical" evidence="1">
    <location>
        <begin position="144"/>
        <end position="162"/>
    </location>
</feature>
<dbReference type="AlphaFoldDB" id="A0A0J5FPE2"/>
<gene>
    <name evidence="2" type="ORF">AB204_16890</name>
</gene>
<dbReference type="STRING" id="880157.AB204_16890"/>